<gene>
    <name evidence="2" type="ORF">EB796_023541</name>
</gene>
<dbReference type="EMBL" id="VXIV02003332">
    <property type="protein sequence ID" value="KAF6018151.1"/>
    <property type="molecule type" value="Genomic_DNA"/>
</dbReference>
<proteinExistence type="predicted"/>
<keyword evidence="3" id="KW-1185">Reference proteome</keyword>
<accession>A0A7J7IXL8</accession>
<comment type="caution">
    <text evidence="2">The sequence shown here is derived from an EMBL/GenBank/DDBJ whole genome shotgun (WGS) entry which is preliminary data.</text>
</comment>
<evidence type="ECO:0000313" key="3">
    <source>
        <dbReference type="Proteomes" id="UP000593567"/>
    </source>
</evidence>
<reference evidence="2" key="1">
    <citation type="submission" date="2020-06" db="EMBL/GenBank/DDBJ databases">
        <title>Draft genome of Bugula neritina, a colonial animal packing powerful symbionts and potential medicines.</title>
        <authorList>
            <person name="Rayko M."/>
        </authorList>
    </citation>
    <scope>NUCLEOTIDE SEQUENCE [LARGE SCALE GENOMIC DNA]</scope>
    <source>
        <strain evidence="2">Kwan_BN1</strain>
    </source>
</reference>
<evidence type="ECO:0000256" key="1">
    <source>
        <dbReference type="SAM" id="SignalP"/>
    </source>
</evidence>
<feature type="signal peptide" evidence="1">
    <location>
        <begin position="1"/>
        <end position="18"/>
    </location>
</feature>
<evidence type="ECO:0000313" key="2">
    <source>
        <dbReference type="EMBL" id="KAF6018151.1"/>
    </source>
</evidence>
<sequence length="143" mass="15829">MLKLLFILTATVVSLTWSIKCFQCHEPFSPCPDEPEDCPLNITHCSNLTSAFGAVYDCGKQVKWAEIDMCIPATVDFIPGFEIEELCFCSGEDGCNTGIPKRNYQFEDGTTPSLFGNDCNGIATVIRLSIATIFFCIFLTTFI</sequence>
<name>A0A7J7IXL8_BUGNE</name>
<feature type="chain" id="PRO_5029754129" evidence="1">
    <location>
        <begin position="19"/>
        <end position="143"/>
    </location>
</feature>
<protein>
    <submittedName>
        <fullName evidence="2">Uncharacterized protein</fullName>
    </submittedName>
</protein>
<organism evidence="2 3">
    <name type="scientific">Bugula neritina</name>
    <name type="common">Brown bryozoan</name>
    <name type="synonym">Sertularia neritina</name>
    <dbReference type="NCBI Taxonomy" id="10212"/>
    <lineage>
        <taxon>Eukaryota</taxon>
        <taxon>Metazoa</taxon>
        <taxon>Spiralia</taxon>
        <taxon>Lophotrochozoa</taxon>
        <taxon>Bryozoa</taxon>
        <taxon>Gymnolaemata</taxon>
        <taxon>Cheilostomatida</taxon>
        <taxon>Flustrina</taxon>
        <taxon>Buguloidea</taxon>
        <taxon>Bugulidae</taxon>
        <taxon>Bugula</taxon>
    </lineage>
</organism>
<dbReference type="Proteomes" id="UP000593567">
    <property type="component" value="Unassembled WGS sequence"/>
</dbReference>
<keyword evidence="1" id="KW-0732">Signal</keyword>
<dbReference type="AlphaFoldDB" id="A0A7J7IXL8"/>